<gene>
    <name evidence="2" type="ORF">IPN02_03720</name>
</gene>
<dbReference type="Proteomes" id="UP000727993">
    <property type="component" value="Unassembled WGS sequence"/>
</dbReference>
<sequence>MTRGVPWHLFSPGEYTSDFYDEQARAFLAGHLDVDPRVATIEGFTIDGKTYFYFGPFLALVRIPVVGLFGGLAGRLTALSIVIAYAISLFGAFHLAIAVRSVVRPIAENLPGDRLRIAAMMLAVGVSPALFAGGWLTIYHETEIWALALGIVAVAAAVRLLSEPRPAYAIVAATAAAACVLTRVTVGLGVTLAVGLIVILALRHRPRPTLAAGGILAAGVAASAAVNYARFSTLFSLPMDRQQMTGLTPARAQWFAEHGGSFFSPEFIPTNLWAYLRPDAIALERLLPIVRFGPRATEIGGVNLESITPTTSLTVSATLLAILAVIGFVAACRTRRWLWIILAGTLGVGGAGSLAIGFVANRYLIDFLLPLVLLAAVAMASNVWPAWLTRRRAVAGLSLLTAWGLLVNIGLGLWAGLAREPSFTSARYRVDAAAFPAPSPALVEINDQTDLDDRPRLGIVGIDTTGGTCEGVYMSTFDEWTVLDLGASRSLTGDLDVPGRGDDPVLLAGRDNWRIDVDPTGRVTLTDDGLESTLVKLDLPVGDPLPVEVTLDPVSGFAGLRVGEEFTFLPPSLIGSASPLDGELDVQPSNELCTLLQERIGSPQG</sequence>
<protein>
    <submittedName>
        <fullName evidence="2">Uncharacterized protein</fullName>
    </submittedName>
</protein>
<feature type="transmembrane region" description="Helical" evidence="1">
    <location>
        <begin position="115"/>
        <end position="138"/>
    </location>
</feature>
<proteinExistence type="predicted"/>
<feature type="transmembrane region" description="Helical" evidence="1">
    <location>
        <begin position="78"/>
        <end position="103"/>
    </location>
</feature>
<feature type="transmembrane region" description="Helical" evidence="1">
    <location>
        <begin position="208"/>
        <end position="229"/>
    </location>
</feature>
<evidence type="ECO:0000313" key="3">
    <source>
        <dbReference type="Proteomes" id="UP000727993"/>
    </source>
</evidence>
<keyword evidence="1" id="KW-0812">Transmembrane</keyword>
<feature type="transmembrane region" description="Helical" evidence="1">
    <location>
        <begin position="313"/>
        <end position="331"/>
    </location>
</feature>
<feature type="transmembrane region" description="Helical" evidence="1">
    <location>
        <begin position="337"/>
        <end position="360"/>
    </location>
</feature>
<keyword evidence="1" id="KW-1133">Transmembrane helix</keyword>
<reference evidence="2 3" key="1">
    <citation type="submission" date="2020-10" db="EMBL/GenBank/DDBJ databases">
        <title>Connecting structure to function with the recovery of over 1000 high-quality activated sludge metagenome-assembled genomes encoding full-length rRNA genes using long-read sequencing.</title>
        <authorList>
            <person name="Singleton C.M."/>
            <person name="Petriglieri F."/>
            <person name="Kristensen J.M."/>
            <person name="Kirkegaard R.H."/>
            <person name="Michaelsen T.Y."/>
            <person name="Andersen M.H."/>
            <person name="Karst S.M."/>
            <person name="Dueholm M.S."/>
            <person name="Nielsen P.H."/>
            <person name="Albertsen M."/>
        </authorList>
    </citation>
    <scope>NUCLEOTIDE SEQUENCE [LARGE SCALE GENOMIC DNA]</scope>
    <source>
        <strain evidence="2">Lyne_18-Q3-R50-59_MAXAC.006</strain>
    </source>
</reference>
<comment type="caution">
    <text evidence="2">The sequence shown here is derived from an EMBL/GenBank/DDBJ whole genome shotgun (WGS) entry which is preliminary data.</text>
</comment>
<organism evidence="2 3">
    <name type="scientific">Candidatus Neomicrothrix subdominans</name>
    <dbReference type="NCBI Taxonomy" id="2954438"/>
    <lineage>
        <taxon>Bacteria</taxon>
        <taxon>Bacillati</taxon>
        <taxon>Actinomycetota</taxon>
        <taxon>Acidimicrobiia</taxon>
        <taxon>Acidimicrobiales</taxon>
        <taxon>Microthrixaceae</taxon>
        <taxon>Candidatus Neomicrothrix</taxon>
    </lineage>
</organism>
<keyword evidence="1" id="KW-0472">Membrane</keyword>
<evidence type="ECO:0000313" key="2">
    <source>
        <dbReference type="EMBL" id="MBK9295983.1"/>
    </source>
</evidence>
<feature type="transmembrane region" description="Helical" evidence="1">
    <location>
        <begin position="367"/>
        <end position="387"/>
    </location>
</feature>
<accession>A0A936N990</accession>
<feature type="transmembrane region" description="Helical" evidence="1">
    <location>
        <begin position="393"/>
        <end position="417"/>
    </location>
</feature>
<name>A0A936N990_9ACTN</name>
<dbReference type="EMBL" id="JADJZA010000001">
    <property type="protein sequence ID" value="MBK9295983.1"/>
    <property type="molecule type" value="Genomic_DNA"/>
</dbReference>
<feature type="transmembrane region" description="Helical" evidence="1">
    <location>
        <begin position="169"/>
        <end position="202"/>
    </location>
</feature>
<feature type="transmembrane region" description="Helical" evidence="1">
    <location>
        <begin position="144"/>
        <end position="162"/>
    </location>
</feature>
<evidence type="ECO:0000256" key="1">
    <source>
        <dbReference type="SAM" id="Phobius"/>
    </source>
</evidence>
<dbReference type="AlphaFoldDB" id="A0A936N990"/>
<feature type="transmembrane region" description="Helical" evidence="1">
    <location>
        <begin position="51"/>
        <end position="72"/>
    </location>
</feature>